<proteinExistence type="inferred from homology"/>
<keyword evidence="2" id="KW-0479">Metal-binding</keyword>
<organism evidence="5 6">
    <name type="scientific">Roseospira marina</name>
    <dbReference type="NCBI Taxonomy" id="140057"/>
    <lineage>
        <taxon>Bacteria</taxon>
        <taxon>Pseudomonadati</taxon>
        <taxon>Pseudomonadota</taxon>
        <taxon>Alphaproteobacteria</taxon>
        <taxon>Rhodospirillales</taxon>
        <taxon>Rhodospirillaceae</taxon>
        <taxon>Roseospira</taxon>
    </lineage>
</organism>
<dbReference type="AlphaFoldDB" id="A0A5M6I8D4"/>
<accession>A0A5M6I8D4</accession>
<gene>
    <name evidence="5" type="ORF">F1188_17110</name>
</gene>
<evidence type="ECO:0000259" key="4">
    <source>
        <dbReference type="Pfam" id="PF03328"/>
    </source>
</evidence>
<dbReference type="Gene3D" id="3.20.20.60">
    <property type="entry name" value="Phosphoenolpyruvate-binding domains"/>
    <property type="match status" value="1"/>
</dbReference>
<dbReference type="RefSeq" id="WP_150063664.1">
    <property type="nucleotide sequence ID" value="NZ_JACHII010000020.1"/>
</dbReference>
<evidence type="ECO:0000256" key="3">
    <source>
        <dbReference type="ARBA" id="ARBA00023239"/>
    </source>
</evidence>
<dbReference type="EMBL" id="VWPJ01000021">
    <property type="protein sequence ID" value="KAA5604187.1"/>
    <property type="molecule type" value="Genomic_DNA"/>
</dbReference>
<dbReference type="PANTHER" id="PTHR30502">
    <property type="entry name" value="2-KETO-3-DEOXY-L-RHAMNONATE ALDOLASE"/>
    <property type="match status" value="1"/>
</dbReference>
<dbReference type="GO" id="GO:0016832">
    <property type="term" value="F:aldehyde-lyase activity"/>
    <property type="evidence" value="ECO:0007669"/>
    <property type="project" value="TreeGrafter"/>
</dbReference>
<reference evidence="5 6" key="1">
    <citation type="submission" date="2019-09" db="EMBL/GenBank/DDBJ databases">
        <title>Genome sequence of Roseospira marina, one of the more divergent members of the non-sulfur purple photosynthetic bacterial family, the Rhodospirillaceae.</title>
        <authorList>
            <person name="Meyer T."/>
            <person name="Kyndt J."/>
        </authorList>
    </citation>
    <scope>NUCLEOTIDE SEQUENCE [LARGE SCALE GENOMIC DNA]</scope>
    <source>
        <strain evidence="5 6">DSM 15113</strain>
    </source>
</reference>
<dbReference type="Proteomes" id="UP000324065">
    <property type="component" value="Unassembled WGS sequence"/>
</dbReference>
<evidence type="ECO:0000256" key="2">
    <source>
        <dbReference type="ARBA" id="ARBA00022723"/>
    </source>
</evidence>
<dbReference type="OrthoDB" id="9802624at2"/>
<keyword evidence="3" id="KW-0456">Lyase</keyword>
<dbReference type="InterPro" id="IPR040442">
    <property type="entry name" value="Pyrv_kinase-like_dom_sf"/>
</dbReference>
<dbReference type="PANTHER" id="PTHR30502:SF0">
    <property type="entry name" value="PHOSPHOENOLPYRUVATE CARBOXYLASE FAMILY PROTEIN"/>
    <property type="match status" value="1"/>
</dbReference>
<name>A0A5M6I8D4_9PROT</name>
<dbReference type="Pfam" id="PF03328">
    <property type="entry name" value="HpcH_HpaI"/>
    <property type="match status" value="1"/>
</dbReference>
<evidence type="ECO:0000313" key="5">
    <source>
        <dbReference type="EMBL" id="KAA5604187.1"/>
    </source>
</evidence>
<sequence length="275" mass="28611">MSTTTSIPASGHPKPLSFAERLRARERMIGYWTQLPVPAVQERIARHGYDYVCFDAQHGFHDYHAVLNGMIGIEAGAALAGSACGGMVRVAENSIAVIGQALDAGARGVIVPLINTAEEAKAAVAACRYPSGGGMRSYGPMRAGLRSGPETAVMNVEVACIVMIETRQGLANVEEIVATPGIDGLYIGPMDLMLALGGSTINDPSKAEDFEGALARILAAAKNAGVAAGIHTMAGDIAAKRLNQGFTFASVSSDLNHLDKAAAEHLKTARLALVS</sequence>
<evidence type="ECO:0000313" key="6">
    <source>
        <dbReference type="Proteomes" id="UP000324065"/>
    </source>
</evidence>
<dbReference type="InterPro" id="IPR050251">
    <property type="entry name" value="HpcH-HpaI_aldolase"/>
</dbReference>
<evidence type="ECO:0000256" key="1">
    <source>
        <dbReference type="ARBA" id="ARBA00005568"/>
    </source>
</evidence>
<dbReference type="GO" id="GO:0046872">
    <property type="term" value="F:metal ion binding"/>
    <property type="evidence" value="ECO:0007669"/>
    <property type="project" value="UniProtKB-KW"/>
</dbReference>
<dbReference type="SUPFAM" id="SSF51621">
    <property type="entry name" value="Phosphoenolpyruvate/pyruvate domain"/>
    <property type="match status" value="1"/>
</dbReference>
<comment type="caution">
    <text evidence="5">The sequence shown here is derived from an EMBL/GenBank/DDBJ whole genome shotgun (WGS) entry which is preliminary data.</text>
</comment>
<dbReference type="InterPro" id="IPR015813">
    <property type="entry name" value="Pyrv/PenolPyrv_kinase-like_dom"/>
</dbReference>
<dbReference type="GO" id="GO:0005737">
    <property type="term" value="C:cytoplasm"/>
    <property type="evidence" value="ECO:0007669"/>
    <property type="project" value="TreeGrafter"/>
</dbReference>
<feature type="domain" description="HpcH/HpaI aldolase/citrate lyase" evidence="4">
    <location>
        <begin position="30"/>
        <end position="258"/>
    </location>
</feature>
<protein>
    <submittedName>
        <fullName evidence="5">Aldolase</fullName>
    </submittedName>
</protein>
<comment type="similarity">
    <text evidence="1">Belongs to the HpcH/HpaI aldolase family.</text>
</comment>
<keyword evidence="6" id="KW-1185">Reference proteome</keyword>
<dbReference type="InterPro" id="IPR005000">
    <property type="entry name" value="Aldolase/citrate-lyase_domain"/>
</dbReference>